<evidence type="ECO:0000256" key="3">
    <source>
        <dbReference type="ARBA" id="ARBA00022723"/>
    </source>
</evidence>
<organism evidence="7 8">
    <name type="scientific">Streptomyces albus (strain ATCC 21838 / DSM 41398 / FERM P-419 / JCM 4703 / NBRC 107858)</name>
    <dbReference type="NCBI Taxonomy" id="1081613"/>
    <lineage>
        <taxon>Bacteria</taxon>
        <taxon>Bacillati</taxon>
        <taxon>Actinomycetota</taxon>
        <taxon>Actinomycetes</taxon>
        <taxon>Kitasatosporales</taxon>
        <taxon>Streptomycetaceae</taxon>
        <taxon>Streptomyces</taxon>
    </lineage>
</organism>
<evidence type="ECO:0000256" key="4">
    <source>
        <dbReference type="ARBA" id="ARBA00022801"/>
    </source>
</evidence>
<protein>
    <recommendedName>
        <fullName evidence="9">MBL fold metallo-hydrolase</fullName>
    </recommendedName>
</protein>
<dbReference type="Gene3D" id="3.60.15.10">
    <property type="entry name" value="Ribonuclease Z/Hydroxyacylglutathione hydrolase-like"/>
    <property type="match status" value="1"/>
</dbReference>
<dbReference type="PANTHER" id="PTHR42978:SF7">
    <property type="entry name" value="METALLO-HYDROLASE RV2300C-RELATED"/>
    <property type="match status" value="1"/>
</dbReference>
<feature type="region of interest" description="Disordered" evidence="6">
    <location>
        <begin position="1"/>
        <end position="51"/>
    </location>
</feature>
<evidence type="ECO:0000313" key="8">
    <source>
        <dbReference type="Proteomes" id="UP000031523"/>
    </source>
</evidence>
<dbReference type="InterPro" id="IPR051013">
    <property type="entry name" value="MBL_superfamily_lactonases"/>
</dbReference>
<dbReference type="GO" id="GO:0046872">
    <property type="term" value="F:metal ion binding"/>
    <property type="evidence" value="ECO:0007669"/>
    <property type="project" value="UniProtKB-KW"/>
</dbReference>
<keyword evidence="8" id="KW-1185">Reference proteome</keyword>
<dbReference type="PANTHER" id="PTHR42978">
    <property type="entry name" value="QUORUM-QUENCHING LACTONASE YTNP-RELATED-RELATED"/>
    <property type="match status" value="1"/>
</dbReference>
<proteinExistence type="inferred from homology"/>
<dbReference type="InterPro" id="IPR036866">
    <property type="entry name" value="RibonucZ/Hydroxyglut_hydro"/>
</dbReference>
<evidence type="ECO:0000256" key="6">
    <source>
        <dbReference type="SAM" id="MobiDB-lite"/>
    </source>
</evidence>
<comment type="cofactor">
    <cofactor evidence="1">
        <name>Zn(2+)</name>
        <dbReference type="ChEBI" id="CHEBI:29105"/>
    </cofactor>
</comment>
<keyword evidence="4" id="KW-0378">Hydrolase</keyword>
<name>A0A0B5EWY3_STRA4</name>
<sequence>MATTGTDRPTGSDRPTGTGHPPGTGHPTDTSRRTDTSHPTGTDQLTAIGARPIPEFDGVHEVWPRGERLRAVREAAAAYKERFTAQGRVRAVRSVDIAAAPYPVKYAFHNAVSVPTLPLISMINRMIVVQYEDFGGRARTLVFEPTVPDGSAEAPFYRNLQKLTDRVPGGKLIERALVRYYAEPGDVLRKLRLTPEDIDFCTFDHLHVQDPRMILGSTEIVEGETAPRKPLFGEARMLVQRRELATLESLHPMQWAWYVEGGLGGVDRERFAVLDGDVELGPGVALLWTPGHTDGNHSLLLNTPDGVWVSSENGIALDNWQPELSKIPGVRRYHEDFGREICPNANTLEDSLDQYDSMVKEKTLADRCAADPRWLQILPSTELAPWKRFWPVVPTYVHGGIAYGEIQGGRR</sequence>
<dbReference type="Proteomes" id="UP000031523">
    <property type="component" value="Chromosome"/>
</dbReference>
<keyword evidence="5" id="KW-0862">Zinc</keyword>
<evidence type="ECO:0000256" key="2">
    <source>
        <dbReference type="ARBA" id="ARBA00007749"/>
    </source>
</evidence>
<feature type="compositionally biased region" description="Low complexity" evidence="6">
    <location>
        <begin position="15"/>
        <end position="28"/>
    </location>
</feature>
<evidence type="ECO:0000256" key="1">
    <source>
        <dbReference type="ARBA" id="ARBA00001947"/>
    </source>
</evidence>
<gene>
    <name evidence="7" type="ORF">SLNWT_2256</name>
</gene>
<dbReference type="GO" id="GO:0016787">
    <property type="term" value="F:hydrolase activity"/>
    <property type="evidence" value="ECO:0007669"/>
    <property type="project" value="UniProtKB-KW"/>
</dbReference>
<dbReference type="KEGG" id="sals:SLNWT_2256"/>
<evidence type="ECO:0000313" key="7">
    <source>
        <dbReference type="EMBL" id="AJE82632.1"/>
    </source>
</evidence>
<dbReference type="AlphaFoldDB" id="A0A0B5EWY3"/>
<evidence type="ECO:0000256" key="5">
    <source>
        <dbReference type="ARBA" id="ARBA00022833"/>
    </source>
</evidence>
<evidence type="ECO:0008006" key="9">
    <source>
        <dbReference type="Google" id="ProtNLM"/>
    </source>
</evidence>
<accession>A0A0B5EWY3</accession>
<keyword evidence="3" id="KW-0479">Metal-binding</keyword>
<dbReference type="SUPFAM" id="SSF56281">
    <property type="entry name" value="Metallo-hydrolase/oxidoreductase"/>
    <property type="match status" value="1"/>
</dbReference>
<dbReference type="EMBL" id="CP010519">
    <property type="protein sequence ID" value="AJE82632.1"/>
    <property type="molecule type" value="Genomic_DNA"/>
</dbReference>
<comment type="similarity">
    <text evidence="2">Belongs to the metallo-beta-lactamase superfamily.</text>
</comment>
<reference evidence="7 8" key="1">
    <citation type="submission" date="2015-01" db="EMBL/GenBank/DDBJ databases">
        <title>Enhanced salinomycin production by adjusting the supply of polyketide extender units in Streptomyce albus DSM 41398.</title>
        <authorList>
            <person name="Lu C."/>
        </authorList>
    </citation>
    <scope>NUCLEOTIDE SEQUENCE [LARGE SCALE GENOMIC DNA]</scope>
    <source>
        <strain evidence="8">ATCC 21838 / DSM 41398 / FERM P-419 / JCM 4703 / NBRC 107858</strain>
    </source>
</reference>